<keyword evidence="11" id="KW-1185">Reference proteome</keyword>
<dbReference type="GO" id="GO:0016679">
    <property type="term" value="F:oxidoreductase activity, acting on diphenols and related substances as donors"/>
    <property type="evidence" value="ECO:0007669"/>
    <property type="project" value="TreeGrafter"/>
</dbReference>
<dbReference type="GO" id="GO:0005886">
    <property type="term" value="C:plasma membrane"/>
    <property type="evidence" value="ECO:0007669"/>
    <property type="project" value="UniProtKB-SubCell"/>
</dbReference>
<comment type="cofactor">
    <cofactor evidence="8">
        <name>FMN</name>
        <dbReference type="ChEBI" id="CHEBI:58210"/>
    </cofactor>
    <text evidence="8">Binds 1 FMN per subunit.</text>
</comment>
<keyword evidence="5 8" id="KW-1133">Transmembrane helix</keyword>
<keyword evidence="4 8" id="KW-0812">Transmembrane</keyword>
<name>A0A939DCQ6_9GAMM</name>
<dbReference type="GO" id="GO:0010181">
    <property type="term" value="F:FMN binding"/>
    <property type="evidence" value="ECO:0007669"/>
    <property type="project" value="UniProtKB-UniRule"/>
</dbReference>
<comment type="subunit">
    <text evidence="8">Heterodimer of a catalytic subunit (MsrP) and a heme-binding subunit (MsrQ).</text>
</comment>
<feature type="transmembrane region" description="Helical" evidence="8">
    <location>
        <begin position="47"/>
        <end position="68"/>
    </location>
</feature>
<comment type="caution">
    <text evidence="8">Lacks conserved residue(s) required for the propagation of feature annotation.</text>
</comment>
<dbReference type="InterPro" id="IPR022837">
    <property type="entry name" value="MsrQ-like"/>
</dbReference>
<gene>
    <name evidence="8" type="primary">msrQ</name>
    <name evidence="10" type="ORF">JYP50_03625</name>
</gene>
<dbReference type="Proteomes" id="UP000664303">
    <property type="component" value="Unassembled WGS sequence"/>
</dbReference>
<keyword evidence="2 8" id="KW-0813">Transport</keyword>
<reference evidence="10" key="1">
    <citation type="submission" date="2021-02" db="EMBL/GenBank/DDBJ databases">
        <title>PHA producing bacteria isolated from coastal sediment in Guangdong, Shenzhen.</title>
        <authorList>
            <person name="Zheng W."/>
            <person name="Yu S."/>
            <person name="Huang Y."/>
        </authorList>
    </citation>
    <scope>NUCLEOTIDE SEQUENCE</scope>
    <source>
        <strain evidence="10">TN14-10</strain>
    </source>
</reference>
<evidence type="ECO:0000259" key="9">
    <source>
        <dbReference type="Pfam" id="PF01794"/>
    </source>
</evidence>
<protein>
    <recommendedName>
        <fullName evidence="8">Protein-methionine-sulfoxide reductase heme-binding subunit MsrQ</fullName>
    </recommendedName>
    <alternativeName>
        <fullName evidence="8">Flavocytochrome MsrQ</fullName>
    </alternativeName>
</protein>
<dbReference type="GO" id="GO:0009055">
    <property type="term" value="F:electron transfer activity"/>
    <property type="evidence" value="ECO:0007669"/>
    <property type="project" value="UniProtKB-UniRule"/>
</dbReference>
<dbReference type="PANTHER" id="PTHR36964:SF1">
    <property type="entry name" value="PROTEIN-METHIONINE-SULFOXIDE REDUCTASE HEME-BINDING SUBUNIT MSRQ"/>
    <property type="match status" value="1"/>
</dbReference>
<dbReference type="PANTHER" id="PTHR36964">
    <property type="entry name" value="PROTEIN-METHIONINE-SULFOXIDE REDUCTASE HEME-BINDING SUBUNIT MSRQ"/>
    <property type="match status" value="1"/>
</dbReference>
<accession>A0A939DCQ6</accession>
<evidence type="ECO:0000256" key="5">
    <source>
        <dbReference type="ARBA" id="ARBA00022989"/>
    </source>
</evidence>
<evidence type="ECO:0000256" key="3">
    <source>
        <dbReference type="ARBA" id="ARBA00022617"/>
    </source>
</evidence>
<dbReference type="Pfam" id="PF01794">
    <property type="entry name" value="Ferric_reduct"/>
    <property type="match status" value="1"/>
</dbReference>
<organism evidence="10 11">
    <name type="scientific">Parahaliea mediterranea</name>
    <dbReference type="NCBI Taxonomy" id="651086"/>
    <lineage>
        <taxon>Bacteria</taxon>
        <taxon>Pseudomonadati</taxon>
        <taxon>Pseudomonadota</taxon>
        <taxon>Gammaproteobacteria</taxon>
        <taxon>Cellvibrionales</taxon>
        <taxon>Halieaceae</taxon>
        <taxon>Parahaliea</taxon>
    </lineage>
</organism>
<evidence type="ECO:0000313" key="11">
    <source>
        <dbReference type="Proteomes" id="UP000664303"/>
    </source>
</evidence>
<evidence type="ECO:0000256" key="7">
    <source>
        <dbReference type="ARBA" id="ARBA00023136"/>
    </source>
</evidence>
<dbReference type="GO" id="GO:0046872">
    <property type="term" value="F:metal ion binding"/>
    <property type="evidence" value="ECO:0007669"/>
    <property type="project" value="UniProtKB-KW"/>
</dbReference>
<keyword evidence="8" id="KW-0479">Metal-binding</keyword>
<evidence type="ECO:0000313" key="10">
    <source>
        <dbReference type="EMBL" id="MBN7795664.1"/>
    </source>
</evidence>
<keyword evidence="6 8" id="KW-0408">Iron</keyword>
<comment type="cofactor">
    <cofactor evidence="8">
        <name>heme b</name>
        <dbReference type="ChEBI" id="CHEBI:60344"/>
    </cofactor>
    <text evidence="8">Binds 1 heme b (iron(II)-protoporphyrin IX) group per subunit.</text>
</comment>
<evidence type="ECO:0000256" key="4">
    <source>
        <dbReference type="ARBA" id="ARBA00022692"/>
    </source>
</evidence>
<feature type="domain" description="Ferric oxidoreductase" evidence="9">
    <location>
        <begin position="42"/>
        <end position="156"/>
    </location>
</feature>
<dbReference type="HAMAP" id="MF_01207">
    <property type="entry name" value="MsrQ"/>
    <property type="match status" value="1"/>
</dbReference>
<evidence type="ECO:0000256" key="1">
    <source>
        <dbReference type="ARBA" id="ARBA00004141"/>
    </source>
</evidence>
<comment type="similarity">
    <text evidence="8">Belongs to the MsrQ family.</text>
</comment>
<proteinExistence type="inferred from homology"/>
<feature type="transmembrane region" description="Helical" evidence="8">
    <location>
        <begin position="75"/>
        <end position="97"/>
    </location>
</feature>
<feature type="transmembrane region" description="Helical" evidence="8">
    <location>
        <begin position="170"/>
        <end position="186"/>
    </location>
</feature>
<keyword evidence="7 8" id="KW-0472">Membrane</keyword>
<keyword evidence="8" id="KW-0285">Flavoprotein</keyword>
<dbReference type="EMBL" id="JAFKCZ010000003">
    <property type="protein sequence ID" value="MBN7795664.1"/>
    <property type="molecule type" value="Genomic_DNA"/>
</dbReference>
<dbReference type="GO" id="GO:0030091">
    <property type="term" value="P:protein repair"/>
    <property type="evidence" value="ECO:0007669"/>
    <property type="project" value="UniProtKB-UniRule"/>
</dbReference>
<keyword evidence="3 8" id="KW-0349">Heme</keyword>
<evidence type="ECO:0000256" key="6">
    <source>
        <dbReference type="ARBA" id="ARBA00023004"/>
    </source>
</evidence>
<dbReference type="AlphaFoldDB" id="A0A939DCQ6"/>
<keyword evidence="8" id="KW-0249">Electron transport</keyword>
<sequence>MRGRAIRWGVFILCLTPFLMLAWRAATGALGADPAKTLMLQTGEWSLRFLVLTLLVSPLRQWTGWALVMRMRRMIGLYAFFYACIHLASFGHFYIGWSATILAEELVERPYVTVGFVAWLLLLPLAVTSTRGWQRRLRRHWQRLHRLIYPAAVLACLHLLWQARSDIGEALVYIVMVGALLAWRWRRSRLWHARSRVAATRAAHT</sequence>
<evidence type="ECO:0000256" key="8">
    <source>
        <dbReference type="HAMAP-Rule" id="MF_01207"/>
    </source>
</evidence>
<comment type="subcellular location">
    <subcellularLocation>
        <location evidence="8">Cell membrane</location>
        <topology evidence="8">Multi-pass membrane protein</topology>
    </subcellularLocation>
    <subcellularLocation>
        <location evidence="1">Membrane</location>
        <topology evidence="1">Multi-pass membrane protein</topology>
    </subcellularLocation>
</comment>
<dbReference type="GO" id="GO:0020037">
    <property type="term" value="F:heme binding"/>
    <property type="evidence" value="ECO:0007669"/>
    <property type="project" value="UniProtKB-UniRule"/>
</dbReference>
<comment type="caution">
    <text evidence="10">The sequence shown here is derived from an EMBL/GenBank/DDBJ whole genome shotgun (WGS) entry which is preliminary data.</text>
</comment>
<evidence type="ECO:0000256" key="2">
    <source>
        <dbReference type="ARBA" id="ARBA00022448"/>
    </source>
</evidence>
<feature type="transmembrane region" description="Helical" evidence="8">
    <location>
        <begin position="147"/>
        <end position="164"/>
    </location>
</feature>
<comment type="function">
    <text evidence="8">Part of the MsrPQ system that repairs oxidized periplasmic proteins containing methionine sulfoxide residues (Met-O), using respiratory chain electrons. Thus protects these proteins from oxidative-stress damage caused by reactive species of oxygen and chlorine generated by the host defense mechanisms. MsrPQ is essential for the maintenance of envelope integrity under bleach stress, rescuing a wide series of structurally unrelated periplasmic proteins from methionine oxidation. MsrQ provides electrons for reduction to the reductase catalytic subunit MsrP, using the quinone pool of the respiratory chain.</text>
</comment>
<feature type="transmembrane region" description="Helical" evidence="8">
    <location>
        <begin position="109"/>
        <end position="127"/>
    </location>
</feature>
<keyword evidence="8" id="KW-1003">Cell membrane</keyword>
<dbReference type="InterPro" id="IPR013130">
    <property type="entry name" value="Fe3_Rdtase_TM_dom"/>
</dbReference>
<keyword evidence="8" id="KW-0288">FMN</keyword>